<proteinExistence type="predicted"/>
<dbReference type="SUPFAM" id="SSF51905">
    <property type="entry name" value="FAD/NAD(P)-binding domain"/>
    <property type="match status" value="1"/>
</dbReference>
<organism evidence="3">
    <name type="scientific">metagenome</name>
    <dbReference type="NCBI Taxonomy" id="256318"/>
    <lineage>
        <taxon>unclassified sequences</taxon>
        <taxon>metagenomes</taxon>
    </lineage>
</organism>
<name>A0A2P2BZL2_9ZZZZ</name>
<dbReference type="AlphaFoldDB" id="A0A2P2BZL2"/>
<dbReference type="EMBL" id="CZKA01000016">
    <property type="protein sequence ID" value="CUR55218.1"/>
    <property type="molecule type" value="Genomic_DNA"/>
</dbReference>
<evidence type="ECO:0000259" key="2">
    <source>
        <dbReference type="Pfam" id="PF11716"/>
    </source>
</evidence>
<feature type="domain" description="FAD-binding" evidence="1">
    <location>
        <begin position="15"/>
        <end position="321"/>
    </location>
</feature>
<dbReference type="SUPFAM" id="SSF109854">
    <property type="entry name" value="DinB/YfiT-like putative metalloenzymes"/>
    <property type="match status" value="1"/>
</dbReference>
<dbReference type="PANTHER" id="PTHR42685">
    <property type="entry name" value="GERANYLGERANYL DIPHOSPHATE REDUCTASE"/>
    <property type="match status" value="1"/>
</dbReference>
<dbReference type="InterPro" id="IPR017517">
    <property type="entry name" value="Maleyloyr_isom"/>
</dbReference>
<accession>A0A2P2BZL2</accession>
<evidence type="ECO:0000313" key="3">
    <source>
        <dbReference type="EMBL" id="CUR55218.1"/>
    </source>
</evidence>
<dbReference type="GO" id="GO:0071949">
    <property type="term" value="F:FAD binding"/>
    <property type="evidence" value="ECO:0007669"/>
    <property type="project" value="InterPro"/>
</dbReference>
<dbReference type="PRINTS" id="PR00420">
    <property type="entry name" value="RNGMNOXGNASE"/>
</dbReference>
<dbReference type="InterPro" id="IPR024344">
    <property type="entry name" value="MDMPI_metal-binding"/>
</dbReference>
<dbReference type="Gene3D" id="3.50.50.60">
    <property type="entry name" value="FAD/NAD(P)-binding domain"/>
    <property type="match status" value="1"/>
</dbReference>
<dbReference type="InterPro" id="IPR036188">
    <property type="entry name" value="FAD/NAD-bd_sf"/>
</dbReference>
<dbReference type="InterPro" id="IPR002938">
    <property type="entry name" value="FAD-bd"/>
</dbReference>
<dbReference type="Pfam" id="PF11716">
    <property type="entry name" value="MDMPI_N"/>
    <property type="match status" value="1"/>
</dbReference>
<dbReference type="PANTHER" id="PTHR42685:SF22">
    <property type="entry name" value="CONDITIONED MEDIUM FACTOR RECEPTOR 1"/>
    <property type="match status" value="1"/>
</dbReference>
<dbReference type="Pfam" id="PF01494">
    <property type="entry name" value="FAD_binding_3"/>
    <property type="match status" value="1"/>
</dbReference>
<sequence length="640" mass="69581">MSDRTAGAAPPTTFDAVIVGARCAGAALAIGLARGGWRVAVVDKARFPSDTLSTHVIFPDGVAHLDDLGVLKRLAQRHDLTPSRYSWRVLGHEVAGSFTPVAGHDRALSVRRVTLDAVLVELAEESGATVLVDREVTAVVGTGTEHDPVRGVVLDDGRELRAPWVLGADGQRSRVAHQLGLARREERRGEVSMLLGYWRGLPASDWIRLDMHERSALMAAPCEDGLHLLTVAGPADLTRGTPTTRETRYREMLLDFPAVLNPRLLAAAELVSPVLGAPETMMRGYYRTAAGPGWALVGDAGHFKHPTTGQGIGDALAQADYVTRDLLSGGDLAGYEQWRDQRSGEAYEFSFRVARLPQPLSGARYAGLAADPTAAQQFLDTFTRHVSLSEVFTRERSRRWRAAAAYEDGLRRVVALVDGLSDDDLDTRVPACPLWSVHDLVAHLCGVADDSLNGRFFDGAVQAWADPELAAAREAWTAGQVDARRDLDRHRLVAELERHGQELVRALRRGDPTTTDVPGWMLAAPVADLAAHLDDLHEALGLPAETATPIRRYGFGSYRAWLGERIEESGVAPLRLVDHTDPGSARVIGGRGEPGASLEADGYELFRAISGRRRLEDVRSWTWSGDPTAYLPLISPYPQP</sequence>
<protein>
    <submittedName>
        <fullName evidence="3">Uncharacterized protein</fullName>
    </submittedName>
</protein>
<dbReference type="Gene3D" id="1.20.120.450">
    <property type="entry name" value="dinb family like domain"/>
    <property type="match status" value="1"/>
</dbReference>
<dbReference type="GO" id="GO:0046872">
    <property type="term" value="F:metal ion binding"/>
    <property type="evidence" value="ECO:0007669"/>
    <property type="project" value="InterPro"/>
</dbReference>
<dbReference type="NCBIfam" id="TIGR03083">
    <property type="entry name" value="maleylpyruvate isomerase family mycothiol-dependent enzyme"/>
    <property type="match status" value="1"/>
</dbReference>
<reference evidence="3" key="1">
    <citation type="submission" date="2015-08" db="EMBL/GenBank/DDBJ databases">
        <authorList>
            <person name="Babu N.S."/>
            <person name="Beckwith C.J."/>
            <person name="Beseler K.G."/>
            <person name="Brison A."/>
            <person name="Carone J.V."/>
            <person name="Caskin T.P."/>
            <person name="Diamond M."/>
            <person name="Durham M.E."/>
            <person name="Foxe J.M."/>
            <person name="Go M."/>
            <person name="Henderson B.A."/>
            <person name="Jones I.B."/>
            <person name="McGettigan J.A."/>
            <person name="Micheletti S.J."/>
            <person name="Nasrallah M.E."/>
            <person name="Ortiz D."/>
            <person name="Piller C.R."/>
            <person name="Privatt S.R."/>
            <person name="Schneider S.L."/>
            <person name="Sharp S."/>
            <person name="Smith T.C."/>
            <person name="Stanton J.D."/>
            <person name="Ullery H.E."/>
            <person name="Wilson R.J."/>
            <person name="Serrano M.G."/>
            <person name="Buck G."/>
            <person name="Lee V."/>
            <person name="Wang Y."/>
            <person name="Carvalho R."/>
            <person name="Voegtly L."/>
            <person name="Shi R."/>
            <person name="Duckworth R."/>
            <person name="Johnson A."/>
            <person name="Loviza R."/>
            <person name="Walstead R."/>
            <person name="Shah Z."/>
            <person name="Kiflezghi M."/>
            <person name="Wade K."/>
            <person name="Ball S.L."/>
            <person name="Bradley K.W."/>
            <person name="Asai D.J."/>
            <person name="Bowman C.A."/>
            <person name="Russell D.A."/>
            <person name="Pope W.H."/>
            <person name="Jacobs-Sera D."/>
            <person name="Hendrix R.W."/>
            <person name="Hatfull G.F."/>
        </authorList>
    </citation>
    <scope>NUCLEOTIDE SEQUENCE</scope>
</reference>
<gene>
    <name evidence="3" type="ORF">NOCA2230138</name>
</gene>
<dbReference type="InterPro" id="IPR050407">
    <property type="entry name" value="Geranylgeranyl_reductase"/>
</dbReference>
<feature type="domain" description="Mycothiol-dependent maleylpyruvate isomerase metal-binding" evidence="2">
    <location>
        <begin position="408"/>
        <end position="536"/>
    </location>
</feature>
<dbReference type="InterPro" id="IPR034660">
    <property type="entry name" value="DinB/YfiT-like"/>
</dbReference>
<evidence type="ECO:0000259" key="1">
    <source>
        <dbReference type="Pfam" id="PF01494"/>
    </source>
</evidence>